<dbReference type="InterPro" id="IPR009061">
    <property type="entry name" value="DNA-bd_dom_put_sf"/>
</dbReference>
<dbReference type="InterPro" id="IPR004155">
    <property type="entry name" value="PBS_lyase_HEAT"/>
</dbReference>
<dbReference type="Gene3D" id="1.10.1660.10">
    <property type="match status" value="1"/>
</dbReference>
<dbReference type="GO" id="GO:0003700">
    <property type="term" value="F:DNA-binding transcription factor activity"/>
    <property type="evidence" value="ECO:0007669"/>
    <property type="project" value="InterPro"/>
</dbReference>
<evidence type="ECO:0000256" key="1">
    <source>
        <dbReference type="ARBA" id="ARBA00023125"/>
    </source>
</evidence>
<dbReference type="InterPro" id="IPR047057">
    <property type="entry name" value="MerR_fam"/>
</dbReference>
<proteinExistence type="predicted"/>
<reference evidence="3 4" key="1">
    <citation type="submission" date="2014-07" db="EMBL/GenBank/DDBJ databases">
        <authorList>
            <person name="Zhang J.E."/>
            <person name="Yang H."/>
            <person name="Guo J."/>
            <person name="Deng Z."/>
            <person name="Luo H."/>
            <person name="Luo M."/>
            <person name="Zhao B."/>
        </authorList>
    </citation>
    <scope>NUCLEOTIDE SEQUENCE [LARGE SCALE GENOMIC DNA]</scope>
    <source>
        <strain evidence="3 4">1CP</strain>
    </source>
</reference>
<dbReference type="PANTHER" id="PTHR30204:SF93">
    <property type="entry name" value="HTH MERR-TYPE DOMAIN-CONTAINING PROTEIN"/>
    <property type="match status" value="1"/>
</dbReference>
<sequence>MLIGEVSRRCGVSTRMLRHYDTLGLVKPTGRTSGGYREYSADDIRRLFHVESLRTLGLSLNEAKRALDEPDFAPADLVGDLIRHTRRRIAAEEELLGKLERVDAASPAEWEDVLRIVGLLRALESESAARRQQAILSQDGTAALPVEALVEAILSEDDPNVAGALQWSLARVAGPGLEVLADGLDAEDADVRRRATAAIAAIHTAEATAHLRRALDDPEATVRGYAALALGSRGNVDAIPSLIELVVEGRRDVEAAEVLGLLTTVSASADAIVEVMQDTLDNTEDAPTRLRITQALAEIPGTAARRALDRLAHDGDRTIASTAAAILITLDRGRSRRRRSGIGTGVMVDDTRSPKVTGA</sequence>
<evidence type="ECO:0000313" key="4">
    <source>
        <dbReference type="Proteomes" id="UP000186108"/>
    </source>
</evidence>
<dbReference type="InterPro" id="IPR000551">
    <property type="entry name" value="MerR-type_HTH_dom"/>
</dbReference>
<protein>
    <submittedName>
        <fullName evidence="3">Transcriptional regulator</fullName>
    </submittedName>
</protein>
<dbReference type="SUPFAM" id="SSF48371">
    <property type="entry name" value="ARM repeat"/>
    <property type="match status" value="1"/>
</dbReference>
<dbReference type="Pfam" id="PF13411">
    <property type="entry name" value="MerR_1"/>
    <property type="match status" value="1"/>
</dbReference>
<dbReference type="AlphaFoldDB" id="A0A1B1KGA6"/>
<dbReference type="EMBL" id="CP009111">
    <property type="protein sequence ID" value="ANS31636.1"/>
    <property type="molecule type" value="Genomic_DNA"/>
</dbReference>
<dbReference type="GO" id="GO:0003677">
    <property type="term" value="F:DNA binding"/>
    <property type="evidence" value="ECO:0007669"/>
    <property type="project" value="UniProtKB-KW"/>
</dbReference>
<dbReference type="PATRIC" id="fig|37919.13.peg.7392"/>
<dbReference type="Pfam" id="PF13646">
    <property type="entry name" value="HEAT_2"/>
    <property type="match status" value="1"/>
</dbReference>
<dbReference type="PANTHER" id="PTHR30204">
    <property type="entry name" value="REDOX-CYCLING DRUG-SENSING TRANSCRIPTIONAL ACTIVATOR SOXR"/>
    <property type="match status" value="1"/>
</dbReference>
<dbReference type="SMART" id="SM00422">
    <property type="entry name" value="HTH_MERR"/>
    <property type="match status" value="1"/>
</dbReference>
<dbReference type="RefSeq" id="WP_065492722.1">
    <property type="nucleotide sequence ID" value="NZ_CP009111.1"/>
</dbReference>
<dbReference type="SUPFAM" id="SSF46955">
    <property type="entry name" value="Putative DNA-binding domain"/>
    <property type="match status" value="1"/>
</dbReference>
<dbReference type="PROSITE" id="PS00552">
    <property type="entry name" value="HTH_MERR_1"/>
    <property type="match status" value="1"/>
</dbReference>
<dbReference type="PROSITE" id="PS50937">
    <property type="entry name" value="HTH_MERR_2"/>
    <property type="match status" value="1"/>
</dbReference>
<dbReference type="InterPro" id="IPR016024">
    <property type="entry name" value="ARM-type_fold"/>
</dbReference>
<organism evidence="3 4">
    <name type="scientific">Rhodococcus opacus</name>
    <name type="common">Nocardia opaca</name>
    <dbReference type="NCBI Taxonomy" id="37919"/>
    <lineage>
        <taxon>Bacteria</taxon>
        <taxon>Bacillati</taxon>
        <taxon>Actinomycetota</taxon>
        <taxon>Actinomycetes</taxon>
        <taxon>Mycobacteriales</taxon>
        <taxon>Nocardiaceae</taxon>
        <taxon>Rhodococcus</taxon>
    </lineage>
</organism>
<dbReference type="Proteomes" id="UP000186108">
    <property type="component" value="Chromosome"/>
</dbReference>
<dbReference type="PRINTS" id="PR00040">
    <property type="entry name" value="HTHMERR"/>
</dbReference>
<keyword evidence="1" id="KW-0238">DNA-binding</keyword>
<dbReference type="SMART" id="SM00567">
    <property type="entry name" value="EZ_HEAT"/>
    <property type="match status" value="3"/>
</dbReference>
<gene>
    <name evidence="3" type="ORF">R1CP_35140</name>
</gene>
<evidence type="ECO:0000259" key="2">
    <source>
        <dbReference type="PROSITE" id="PS50937"/>
    </source>
</evidence>
<name>A0A1B1KGA6_RHOOP</name>
<dbReference type="InterPro" id="IPR011989">
    <property type="entry name" value="ARM-like"/>
</dbReference>
<evidence type="ECO:0000313" key="3">
    <source>
        <dbReference type="EMBL" id="ANS31636.1"/>
    </source>
</evidence>
<dbReference type="Gene3D" id="1.25.10.10">
    <property type="entry name" value="Leucine-rich Repeat Variant"/>
    <property type="match status" value="1"/>
</dbReference>
<accession>A0A1B1KGA6</accession>
<feature type="domain" description="HTH merR-type" evidence="2">
    <location>
        <begin position="1"/>
        <end position="69"/>
    </location>
</feature>